<accession>Q1JM47</accession>
<keyword evidence="3 5" id="KW-1133">Transmembrane helix</keyword>
<feature type="transmembrane region" description="Helical" evidence="5">
    <location>
        <begin position="160"/>
        <end position="181"/>
    </location>
</feature>
<feature type="transmembrane region" description="Helical" evidence="5">
    <location>
        <begin position="133"/>
        <end position="154"/>
    </location>
</feature>
<dbReference type="KEGG" id="spk:MGAS9429_Spy0777"/>
<feature type="transmembrane region" description="Helical" evidence="5">
    <location>
        <begin position="340"/>
        <end position="362"/>
    </location>
</feature>
<dbReference type="Proteomes" id="UP000002433">
    <property type="component" value="Chromosome"/>
</dbReference>
<protein>
    <submittedName>
        <fullName evidence="6">Transporter</fullName>
    </submittedName>
</protein>
<feature type="transmembrane region" description="Helical" evidence="5">
    <location>
        <begin position="279"/>
        <end position="300"/>
    </location>
</feature>
<dbReference type="HOGENOM" id="CLU_075737_0_0_9"/>
<evidence type="ECO:0000313" key="7">
    <source>
        <dbReference type="Proteomes" id="UP000002433"/>
    </source>
</evidence>
<dbReference type="GO" id="GO:0046583">
    <property type="term" value="F:monoatomic cation efflux transmembrane transporter activity"/>
    <property type="evidence" value="ECO:0007669"/>
    <property type="project" value="TreeGrafter"/>
</dbReference>
<dbReference type="PANTHER" id="PTHR37955:SF1">
    <property type="entry name" value="DEP DOMAIN-CONTAINING PROTEIN"/>
    <property type="match status" value="1"/>
</dbReference>
<feature type="transmembrane region" description="Helical" evidence="5">
    <location>
        <begin position="312"/>
        <end position="334"/>
    </location>
</feature>
<feature type="transmembrane region" description="Helical" evidence="5">
    <location>
        <begin position="252"/>
        <end position="273"/>
    </location>
</feature>
<comment type="subcellular location">
    <subcellularLocation>
        <location evidence="1">Membrane</location>
        <topology evidence="1">Multi-pass membrane protein</topology>
    </subcellularLocation>
</comment>
<feature type="transmembrane region" description="Helical" evidence="5">
    <location>
        <begin position="75"/>
        <end position="93"/>
    </location>
</feature>
<feature type="transmembrane region" description="Helical" evidence="5">
    <location>
        <begin position="99"/>
        <end position="121"/>
    </location>
</feature>
<sequence>MEKEAKQMIDLKRNLFKIDVRAQKDEEKVFMRTACRIWQPLWQKCSKCDKINKIMSLKIAVNRQKRTLMKHLKNPPLVMSGLALGTLSFGNLLATYVSIFSYLGILAALFIYGILLVGMVRNLNDTKMQLRQPLIASVFPTFFMTGVLLSSLFLKVTGGCWLGFLTWWLFFLGNLVLIAYYQYRFVFSFSWDNVFPSWSVLFVGIAMAALTAPASRQFLLGQVIFWVCLPLTAVILPFMAKKTYGIGLGQAVMPNISTFCAPLSLLSASYLATFPRPQVGMVIFLLISSQLLYAFVVVQLPRLLNRPFNPGFSAFTFPFVISATSLKMTLSFLGWQGLGWQVLLLGEVLLATALVTYVYGAYLRFLFQNK</sequence>
<gene>
    <name evidence="6" type="ordered locus">MGAS9429_Spy0777</name>
</gene>
<evidence type="ECO:0000256" key="2">
    <source>
        <dbReference type="ARBA" id="ARBA00022692"/>
    </source>
</evidence>
<evidence type="ECO:0000256" key="3">
    <source>
        <dbReference type="ARBA" id="ARBA00022989"/>
    </source>
</evidence>
<dbReference type="InterPro" id="IPR004695">
    <property type="entry name" value="SLAC1/Mae1/Ssu1/TehA"/>
</dbReference>
<dbReference type="InterPro" id="IPR052951">
    <property type="entry name" value="Tellurite_res_ion_channel"/>
</dbReference>
<keyword evidence="4 5" id="KW-0472">Membrane</keyword>
<proteinExistence type="predicted"/>
<dbReference type="InterPro" id="IPR038665">
    <property type="entry name" value="Voltage-dep_anion_channel_sf"/>
</dbReference>
<dbReference type="AlphaFoldDB" id="Q1JM47"/>
<dbReference type="Gene3D" id="1.50.10.150">
    <property type="entry name" value="Voltage-dependent anion channel"/>
    <property type="match status" value="1"/>
</dbReference>
<organism evidence="6 7">
    <name type="scientific">Streptococcus pyogenes serotype M12 (strain MGAS9429)</name>
    <dbReference type="NCBI Taxonomy" id="370551"/>
    <lineage>
        <taxon>Bacteria</taxon>
        <taxon>Bacillati</taxon>
        <taxon>Bacillota</taxon>
        <taxon>Bacilli</taxon>
        <taxon>Lactobacillales</taxon>
        <taxon>Streptococcaceae</taxon>
        <taxon>Streptococcus</taxon>
    </lineage>
</organism>
<dbReference type="PANTHER" id="PTHR37955">
    <property type="entry name" value="TELLURITE RESISTANCE PROTEIN TEHA"/>
    <property type="match status" value="1"/>
</dbReference>
<dbReference type="EMBL" id="CP000259">
    <property type="protein sequence ID" value="ABF31965.1"/>
    <property type="molecule type" value="Genomic_DNA"/>
</dbReference>
<evidence type="ECO:0000256" key="1">
    <source>
        <dbReference type="ARBA" id="ARBA00004141"/>
    </source>
</evidence>
<keyword evidence="2 5" id="KW-0812">Transmembrane</keyword>
<name>Q1JM47_STRPC</name>
<evidence type="ECO:0000256" key="5">
    <source>
        <dbReference type="SAM" id="Phobius"/>
    </source>
</evidence>
<feature type="transmembrane region" description="Helical" evidence="5">
    <location>
        <begin position="218"/>
        <end position="240"/>
    </location>
</feature>
<dbReference type="Pfam" id="PF03595">
    <property type="entry name" value="SLAC1"/>
    <property type="match status" value="1"/>
</dbReference>
<evidence type="ECO:0000256" key="4">
    <source>
        <dbReference type="ARBA" id="ARBA00023136"/>
    </source>
</evidence>
<dbReference type="CDD" id="cd09325">
    <property type="entry name" value="TDT_C4-dicarb_trans"/>
    <property type="match status" value="1"/>
</dbReference>
<dbReference type="NCBIfam" id="NF041629">
    <property type="entry name" value="anti_IS1548_end"/>
    <property type="match status" value="1"/>
</dbReference>
<evidence type="ECO:0000313" key="6">
    <source>
        <dbReference type="EMBL" id="ABF31965.1"/>
    </source>
</evidence>
<dbReference type="GO" id="GO:0005886">
    <property type="term" value="C:plasma membrane"/>
    <property type="evidence" value="ECO:0007669"/>
    <property type="project" value="TreeGrafter"/>
</dbReference>
<feature type="transmembrane region" description="Helical" evidence="5">
    <location>
        <begin position="193"/>
        <end position="212"/>
    </location>
</feature>
<reference evidence="6 7" key="1">
    <citation type="journal article" date="2006" name="Proc. Natl. Acad. Sci. U.S.A.">
        <title>Molecular genetic anatomy of inter- and intraserotype variation in the human bacterial pathogen group A Streptococcus.</title>
        <authorList>
            <person name="Beres S.B."/>
            <person name="Richter E.W."/>
            <person name="Nagiec M.J."/>
            <person name="Sumby P."/>
            <person name="Porcella S.F."/>
            <person name="DeLeo F.R."/>
            <person name="Musser J.M."/>
        </authorList>
    </citation>
    <scope>NUCLEOTIDE SEQUENCE [LARGE SCALE GENOMIC DNA]</scope>
    <source>
        <strain evidence="6 7">MGAS9429</strain>
    </source>
</reference>